<dbReference type="EMBL" id="JANVFT010000005">
    <property type="protein sequence ID" value="KAJ4500473.1"/>
    <property type="molecule type" value="Genomic_DNA"/>
</dbReference>
<protein>
    <submittedName>
        <fullName evidence="1">Uncharacterized protein</fullName>
    </submittedName>
</protein>
<evidence type="ECO:0000313" key="1">
    <source>
        <dbReference type="EMBL" id="KAJ4500473.1"/>
    </source>
</evidence>
<name>A0ABQ8VVU5_9AGAR</name>
<dbReference type="Proteomes" id="UP001150217">
    <property type="component" value="Unassembled WGS sequence"/>
</dbReference>
<reference evidence="1" key="1">
    <citation type="submission" date="2022-08" db="EMBL/GenBank/DDBJ databases">
        <title>A Global Phylogenomic Analysis of the Shiitake Genus Lentinula.</title>
        <authorList>
            <consortium name="DOE Joint Genome Institute"/>
            <person name="Sierra-Patev S."/>
            <person name="Min B."/>
            <person name="Naranjo-Ortiz M."/>
            <person name="Looney B."/>
            <person name="Konkel Z."/>
            <person name="Slot J.C."/>
            <person name="Sakamoto Y."/>
            <person name="Steenwyk J.L."/>
            <person name="Rokas A."/>
            <person name="Carro J."/>
            <person name="Camarero S."/>
            <person name="Ferreira P."/>
            <person name="Molpeceres G."/>
            <person name="Ruiz-Duenas F.J."/>
            <person name="Serrano A."/>
            <person name="Henrissat B."/>
            <person name="Drula E."/>
            <person name="Hughes K.W."/>
            <person name="Mata J.L."/>
            <person name="Ishikawa N.K."/>
            <person name="Vargas-Isla R."/>
            <person name="Ushijima S."/>
            <person name="Smith C.A."/>
            <person name="Ahrendt S."/>
            <person name="Andreopoulos W."/>
            <person name="He G."/>
            <person name="Labutti K."/>
            <person name="Lipzen A."/>
            <person name="Ng V."/>
            <person name="Riley R."/>
            <person name="Sandor L."/>
            <person name="Barry K."/>
            <person name="Martinez A.T."/>
            <person name="Xiao Y."/>
            <person name="Gibbons J.G."/>
            <person name="Terashima K."/>
            <person name="Grigoriev I.V."/>
            <person name="Hibbett D.S."/>
        </authorList>
    </citation>
    <scope>NUCLEOTIDE SEQUENCE</scope>
    <source>
        <strain evidence="1">RHP3577 ss4</strain>
    </source>
</reference>
<comment type="caution">
    <text evidence="1">The sequence shown here is derived from an EMBL/GenBank/DDBJ whole genome shotgun (WGS) entry which is preliminary data.</text>
</comment>
<gene>
    <name evidence="1" type="ORF">C8R41DRAFT_425188</name>
</gene>
<organism evidence="1 2">
    <name type="scientific">Lentinula lateritia</name>
    <dbReference type="NCBI Taxonomy" id="40482"/>
    <lineage>
        <taxon>Eukaryota</taxon>
        <taxon>Fungi</taxon>
        <taxon>Dikarya</taxon>
        <taxon>Basidiomycota</taxon>
        <taxon>Agaricomycotina</taxon>
        <taxon>Agaricomycetes</taxon>
        <taxon>Agaricomycetidae</taxon>
        <taxon>Agaricales</taxon>
        <taxon>Marasmiineae</taxon>
        <taxon>Omphalotaceae</taxon>
        <taxon>Lentinula</taxon>
    </lineage>
</organism>
<keyword evidence="2" id="KW-1185">Reference proteome</keyword>
<evidence type="ECO:0000313" key="2">
    <source>
        <dbReference type="Proteomes" id="UP001150217"/>
    </source>
</evidence>
<proteinExistence type="predicted"/>
<accession>A0ABQ8VVU5</accession>
<sequence>MNSRRTGVSDDVITLLGISTIWCDLTEDEFRKRDFGPSEDHNRAISTYCLLKGGHVTVIQGPVRAYATRFDDMEARTLESERGDLKELEIVQSLLDTISLDSTYWAHLRYDEKAEKYSLTPGKRPILTDWYDEFPVFLPLVPEEDIELVKFLNHEVAEGVWNGKLVDVYIAYEDEVQAIIVKSTNIFYHSQHLNITFRPLAHITRKSMIVGLIVEKTRGRPLEYRDRTLMYETFNKMQENDLIMYIPPRMEPSPDMFLVCDGVLRINPYHLCFFEHLNFEPGKTVENM</sequence>